<dbReference type="InterPro" id="IPR002941">
    <property type="entry name" value="DNA_methylase_N4/N6"/>
</dbReference>
<comment type="caution">
    <text evidence="10">The sequence shown here is derived from an EMBL/GenBank/DDBJ whole genome shotgun (WGS) entry which is preliminary data.</text>
</comment>
<dbReference type="Proteomes" id="UP000027153">
    <property type="component" value="Unassembled WGS sequence"/>
</dbReference>
<comment type="catalytic activity">
    <reaction evidence="8">
        <text>a 2'-deoxycytidine in DNA + S-adenosyl-L-methionine = an N(4)-methyl-2'-deoxycytidine in DNA + S-adenosyl-L-homocysteine + H(+)</text>
        <dbReference type="Rhea" id="RHEA:16857"/>
        <dbReference type="Rhea" id="RHEA-COMP:11369"/>
        <dbReference type="Rhea" id="RHEA-COMP:13674"/>
        <dbReference type="ChEBI" id="CHEBI:15378"/>
        <dbReference type="ChEBI" id="CHEBI:57856"/>
        <dbReference type="ChEBI" id="CHEBI:59789"/>
        <dbReference type="ChEBI" id="CHEBI:85452"/>
        <dbReference type="ChEBI" id="CHEBI:137933"/>
        <dbReference type="EC" id="2.1.1.113"/>
    </reaction>
</comment>
<evidence type="ECO:0000259" key="9">
    <source>
        <dbReference type="Pfam" id="PF01555"/>
    </source>
</evidence>
<dbReference type="InterPro" id="IPR029063">
    <property type="entry name" value="SAM-dependent_MTases_sf"/>
</dbReference>
<dbReference type="AlphaFoldDB" id="A0A062V640"/>
<dbReference type="PROSITE" id="PS00093">
    <property type="entry name" value="N4_MTASE"/>
    <property type="match status" value="1"/>
</dbReference>
<comment type="similarity">
    <text evidence="1">Belongs to the N(4)/N(6)-methyltransferase family. N(4) subfamily.</text>
</comment>
<dbReference type="Pfam" id="PF01555">
    <property type="entry name" value="N6_N4_Mtase"/>
    <property type="match status" value="1"/>
</dbReference>
<organism evidence="10 11">
    <name type="scientific">Candidatus Methanoperedens nitratireducens</name>
    <dbReference type="NCBI Taxonomy" id="1392998"/>
    <lineage>
        <taxon>Archaea</taxon>
        <taxon>Methanobacteriati</taxon>
        <taxon>Methanobacteriota</taxon>
        <taxon>Stenosarchaea group</taxon>
        <taxon>Methanomicrobia</taxon>
        <taxon>Methanosarcinales</taxon>
        <taxon>ANME-2 cluster</taxon>
        <taxon>Candidatus Methanoperedentaceae</taxon>
        <taxon>Candidatus Methanoperedens</taxon>
    </lineage>
</organism>
<dbReference type="GO" id="GO:0008170">
    <property type="term" value="F:N-methyltransferase activity"/>
    <property type="evidence" value="ECO:0007669"/>
    <property type="project" value="InterPro"/>
</dbReference>
<evidence type="ECO:0000256" key="4">
    <source>
        <dbReference type="ARBA" id="ARBA00022679"/>
    </source>
</evidence>
<keyword evidence="6" id="KW-0680">Restriction system</keyword>
<dbReference type="Gene3D" id="3.40.50.150">
    <property type="entry name" value="Vaccinia Virus protein VP39"/>
    <property type="match status" value="2"/>
</dbReference>
<dbReference type="RefSeq" id="WP_198527420.1">
    <property type="nucleotide sequence ID" value="NZ_JMIY01000006.1"/>
</dbReference>
<gene>
    <name evidence="10" type="ORF">ANME2D_02466</name>
</gene>
<dbReference type="GO" id="GO:0003677">
    <property type="term" value="F:DNA binding"/>
    <property type="evidence" value="ECO:0007669"/>
    <property type="project" value="UniProtKB-KW"/>
</dbReference>
<proteinExistence type="inferred from homology"/>
<dbReference type="GO" id="GO:0032259">
    <property type="term" value="P:methylation"/>
    <property type="evidence" value="ECO:0007669"/>
    <property type="project" value="UniProtKB-KW"/>
</dbReference>
<dbReference type="EC" id="2.1.1.113" evidence="2"/>
<name>A0A062V640_9EURY</name>
<evidence type="ECO:0000256" key="8">
    <source>
        <dbReference type="ARBA" id="ARBA00049120"/>
    </source>
</evidence>
<evidence type="ECO:0000313" key="11">
    <source>
        <dbReference type="Proteomes" id="UP000027153"/>
    </source>
</evidence>
<dbReference type="OrthoDB" id="146595at2157"/>
<evidence type="ECO:0000256" key="5">
    <source>
        <dbReference type="ARBA" id="ARBA00022691"/>
    </source>
</evidence>
<protein>
    <recommendedName>
        <fullName evidence="2">site-specific DNA-methyltransferase (cytosine-N(4)-specific)</fullName>
        <ecNumber evidence="2">2.1.1.113</ecNumber>
    </recommendedName>
</protein>
<keyword evidence="11" id="KW-1185">Reference proteome</keyword>
<keyword evidence="7" id="KW-0238">DNA-binding</keyword>
<dbReference type="EMBL" id="JMIY01000006">
    <property type="protein sequence ID" value="KCZ71264.1"/>
    <property type="molecule type" value="Genomic_DNA"/>
</dbReference>
<keyword evidence="4" id="KW-0808">Transferase</keyword>
<dbReference type="GO" id="GO:0015667">
    <property type="term" value="F:site-specific DNA-methyltransferase (cytosine-N4-specific) activity"/>
    <property type="evidence" value="ECO:0007669"/>
    <property type="project" value="UniProtKB-EC"/>
</dbReference>
<evidence type="ECO:0000256" key="6">
    <source>
        <dbReference type="ARBA" id="ARBA00022747"/>
    </source>
</evidence>
<keyword evidence="3 10" id="KW-0489">Methyltransferase</keyword>
<accession>A0A062V640</accession>
<evidence type="ECO:0000313" key="10">
    <source>
        <dbReference type="EMBL" id="KCZ71264.1"/>
    </source>
</evidence>
<evidence type="ECO:0000256" key="7">
    <source>
        <dbReference type="ARBA" id="ARBA00023125"/>
    </source>
</evidence>
<dbReference type="InterPro" id="IPR017985">
    <property type="entry name" value="MeTrfase_CN4_CS"/>
</dbReference>
<dbReference type="GO" id="GO:0009307">
    <property type="term" value="P:DNA restriction-modification system"/>
    <property type="evidence" value="ECO:0007669"/>
    <property type="project" value="UniProtKB-KW"/>
</dbReference>
<feature type="domain" description="DNA methylase N-4/N-6" evidence="9">
    <location>
        <begin position="36"/>
        <end position="106"/>
    </location>
</feature>
<evidence type="ECO:0000256" key="1">
    <source>
        <dbReference type="ARBA" id="ARBA00010203"/>
    </source>
</evidence>
<keyword evidence="5" id="KW-0949">S-adenosyl-L-methionine</keyword>
<evidence type="ECO:0000256" key="2">
    <source>
        <dbReference type="ARBA" id="ARBA00012185"/>
    </source>
</evidence>
<reference evidence="10 11" key="1">
    <citation type="journal article" date="2013" name="Nature">
        <title>Anaerobic oxidation of methane coupled to nitrate reduction in a novel archaeal lineage.</title>
        <authorList>
            <person name="Haroon M.F."/>
            <person name="Hu S."/>
            <person name="Shi Y."/>
            <person name="Imelfort M."/>
            <person name="Keller J."/>
            <person name="Hugenholtz P."/>
            <person name="Yuan Z."/>
            <person name="Tyson G.W."/>
        </authorList>
    </citation>
    <scope>NUCLEOTIDE SEQUENCE [LARGE SCALE GENOMIC DNA]</scope>
    <source>
        <strain evidence="10 11">ANME-2d</strain>
    </source>
</reference>
<evidence type="ECO:0000256" key="3">
    <source>
        <dbReference type="ARBA" id="ARBA00022603"/>
    </source>
</evidence>
<sequence length="438" mass="50561">MASKLETPVLVQTQLFSEMEDTYKKTTDRTSTFVDNMKLPVHRWFRFSAGFSAEWVKEVVKSFKDNNQIVLFDPFAGSGTTVLAGEECGVKSYGIESHPFVVRVAKAKLLWYEDPLDFKNFATRVLTHARNLNEPSDQYNTLVDKCYSKDNLNELDKLKKSWIHYNDGSAISELTWIALVGILRATAAAGTAPWQYVLPRKVKKVNIRPYDAFKRQIDMMFDDMIYFQRYVKQPRGVIYEDDARTCSKIEDDSIDLIVTSPPYTNNYDYADATRLELSFFGEIKGWGDLQDKIRSHLIRSCSQHMISKNDDLNEILNDSNLTPIIDELRSVCEELGKERLLHGGKKNYHLMIAAYFSDLAKTWIALRRVCRDNSNICFVIGDSAPYGVHVPVDRWLGELAVAAGFKSYYFEKTRDRNIKWKNRKHKIPLHEGRLWIKG</sequence>
<dbReference type="SUPFAM" id="SSF53335">
    <property type="entry name" value="S-adenosyl-L-methionine-dependent methyltransferases"/>
    <property type="match status" value="2"/>
</dbReference>
<dbReference type="PATRIC" id="fig|1392998.3.peg.2458"/>